<protein>
    <recommendedName>
        <fullName evidence="1">UPF0311 protein GRF63_12180</fullName>
    </recommendedName>
</protein>
<dbReference type="Gene3D" id="2.40.160.20">
    <property type="match status" value="1"/>
</dbReference>
<evidence type="ECO:0000313" key="3">
    <source>
        <dbReference type="Proteomes" id="UP000461409"/>
    </source>
</evidence>
<dbReference type="AlphaFoldDB" id="A0A844XGE6"/>
<dbReference type="EMBL" id="WUBR01000002">
    <property type="protein sequence ID" value="MWV28664.1"/>
    <property type="molecule type" value="Genomic_DNA"/>
</dbReference>
<proteinExistence type="inferred from homology"/>
<keyword evidence="3" id="KW-1185">Reference proteome</keyword>
<gene>
    <name evidence="2" type="ORF">GRF63_12180</name>
</gene>
<name>A0A844XGE6_9SPHN</name>
<dbReference type="Pfam" id="PF11578">
    <property type="entry name" value="DUF3237"/>
    <property type="match status" value="1"/>
</dbReference>
<dbReference type="PANTHER" id="PTHR37315:SF1">
    <property type="entry name" value="UPF0311 PROTEIN BLR7842"/>
    <property type="match status" value="1"/>
</dbReference>
<comment type="caution">
    <text evidence="2">The sequence shown here is derived from an EMBL/GenBank/DDBJ whole genome shotgun (WGS) entry which is preliminary data.</text>
</comment>
<evidence type="ECO:0000313" key="2">
    <source>
        <dbReference type="EMBL" id="MWV28664.1"/>
    </source>
</evidence>
<dbReference type="PANTHER" id="PTHR37315">
    <property type="entry name" value="UPF0311 PROTEIN BLR7842"/>
    <property type="match status" value="1"/>
</dbReference>
<dbReference type="HAMAP" id="MF_00775">
    <property type="entry name" value="UPF0311"/>
    <property type="match status" value="1"/>
</dbReference>
<dbReference type="InterPro" id="IPR020915">
    <property type="entry name" value="UPF0311"/>
</dbReference>
<organism evidence="2 3">
    <name type="scientific">Aurantiacibacter rhizosphaerae</name>
    <dbReference type="NCBI Taxonomy" id="2691582"/>
    <lineage>
        <taxon>Bacteria</taxon>
        <taxon>Pseudomonadati</taxon>
        <taxon>Pseudomonadota</taxon>
        <taxon>Alphaproteobacteria</taxon>
        <taxon>Sphingomonadales</taxon>
        <taxon>Erythrobacteraceae</taxon>
        <taxon>Aurantiacibacter</taxon>
    </lineage>
</organism>
<dbReference type="Proteomes" id="UP000461409">
    <property type="component" value="Unassembled WGS sequence"/>
</dbReference>
<comment type="similarity">
    <text evidence="1">Belongs to the UPF0311 family.</text>
</comment>
<reference evidence="2 3" key="2">
    <citation type="submission" date="2020-02" db="EMBL/GenBank/DDBJ databases">
        <title>Erythrobacter dongmakensis sp. nov., isolated from a tidal mudflat.</title>
        <authorList>
            <person name="Kim I.S."/>
        </authorList>
    </citation>
    <scope>NUCLEOTIDE SEQUENCE [LARGE SCALE GENOMIC DNA]</scope>
    <source>
        <strain evidence="2 3">GH3-10</strain>
    </source>
</reference>
<sequence length="194" mass="22134">MTDLLSRHRILGRENFYEVYWVSRTSIRSVGDHRMSGDHPFAPKLEHAFTIGIELAGVRWIKPSSRGETRAAVYAAKGWVEGPLLNGTVVPMSGGDFPLVRPNGVIDFDARYLLEADNGDIIYLENRGYRWAKTPEIAEKMARNEDVDSSDYYMRVSPRFDAPEGPHEWLTRHVFVGVAEKVPDANRIHYFVVR</sequence>
<evidence type="ECO:0000256" key="1">
    <source>
        <dbReference type="HAMAP-Rule" id="MF_00775"/>
    </source>
</evidence>
<accession>A0A844XGE6</accession>
<reference evidence="2 3" key="1">
    <citation type="submission" date="2019-12" db="EMBL/GenBank/DDBJ databases">
        <authorList>
            <person name="Lee S.D."/>
        </authorList>
    </citation>
    <scope>NUCLEOTIDE SEQUENCE [LARGE SCALE GENOMIC DNA]</scope>
    <source>
        <strain evidence="2 3">GH3-10</strain>
    </source>
</reference>